<evidence type="ECO:0000313" key="3">
    <source>
        <dbReference type="Proteomes" id="UP000053864"/>
    </source>
</evidence>
<name>W2JCG5_PHYNI</name>
<organism evidence="2 3">
    <name type="scientific">Phytophthora nicotianae</name>
    <name type="common">Potato buckeye rot agent</name>
    <name type="synonym">Phytophthora parasitica</name>
    <dbReference type="NCBI Taxonomy" id="4792"/>
    <lineage>
        <taxon>Eukaryota</taxon>
        <taxon>Sar</taxon>
        <taxon>Stramenopiles</taxon>
        <taxon>Oomycota</taxon>
        <taxon>Peronosporomycetes</taxon>
        <taxon>Peronosporales</taxon>
        <taxon>Peronosporaceae</taxon>
        <taxon>Phytophthora</taxon>
    </lineage>
</organism>
<sequence>MITQHPGKSKATPSRPHPTEKLPCRTLAATTHETQVDVAADQSVPPPLPPTEMLTLPPTTEMLKLPTETLPPPT</sequence>
<proteinExistence type="predicted"/>
<gene>
    <name evidence="2" type="ORF">L916_05497</name>
</gene>
<evidence type="ECO:0000313" key="2">
    <source>
        <dbReference type="EMBL" id="ETL44136.1"/>
    </source>
</evidence>
<dbReference type="AlphaFoldDB" id="W2JCG5"/>
<accession>W2JCG5</accession>
<protein>
    <submittedName>
        <fullName evidence="2">Uncharacterized protein</fullName>
    </submittedName>
</protein>
<dbReference type="EMBL" id="KI672006">
    <property type="protein sequence ID" value="ETL44136.1"/>
    <property type="molecule type" value="Genomic_DNA"/>
</dbReference>
<dbReference type="Proteomes" id="UP000053864">
    <property type="component" value="Unassembled WGS sequence"/>
</dbReference>
<feature type="compositionally biased region" description="Low complexity" evidence="1">
    <location>
        <begin position="51"/>
        <end position="68"/>
    </location>
</feature>
<feature type="region of interest" description="Disordered" evidence="1">
    <location>
        <begin position="1"/>
        <end position="25"/>
    </location>
</feature>
<reference evidence="2 3" key="1">
    <citation type="submission" date="2013-11" db="EMBL/GenBank/DDBJ databases">
        <title>The Genome Sequence of Phytophthora parasitica CJ05E6.</title>
        <authorList>
            <consortium name="The Broad Institute Genomics Platform"/>
            <person name="Russ C."/>
            <person name="Tyler B."/>
            <person name="Panabieres F."/>
            <person name="Shan W."/>
            <person name="Tripathy S."/>
            <person name="Grunwald N."/>
            <person name="Machado M."/>
            <person name="Johnson C.S."/>
            <person name="Arredondo F."/>
            <person name="Hong C."/>
            <person name="Coffey M."/>
            <person name="Young S.K."/>
            <person name="Zeng Q."/>
            <person name="Gargeya S."/>
            <person name="Fitzgerald M."/>
            <person name="Abouelleil A."/>
            <person name="Alvarado L."/>
            <person name="Chapman S.B."/>
            <person name="Gainer-Dewar J."/>
            <person name="Goldberg J."/>
            <person name="Griggs A."/>
            <person name="Gujja S."/>
            <person name="Hansen M."/>
            <person name="Howarth C."/>
            <person name="Imamovic A."/>
            <person name="Ireland A."/>
            <person name="Larimer J."/>
            <person name="McCowan C."/>
            <person name="Murphy C."/>
            <person name="Pearson M."/>
            <person name="Poon T.W."/>
            <person name="Priest M."/>
            <person name="Roberts A."/>
            <person name="Saif S."/>
            <person name="Shea T."/>
            <person name="Sykes S."/>
            <person name="Wortman J."/>
            <person name="Nusbaum C."/>
            <person name="Birren B."/>
        </authorList>
    </citation>
    <scope>NUCLEOTIDE SEQUENCE [LARGE SCALE GENOMIC DNA]</scope>
    <source>
        <strain evidence="2 3">CJ05E6</strain>
    </source>
</reference>
<evidence type="ECO:0000256" key="1">
    <source>
        <dbReference type="SAM" id="MobiDB-lite"/>
    </source>
</evidence>
<feature type="region of interest" description="Disordered" evidence="1">
    <location>
        <begin position="39"/>
        <end position="74"/>
    </location>
</feature>